<comment type="caution">
    <text evidence="1">The sequence shown here is derived from an EMBL/GenBank/DDBJ whole genome shotgun (WGS) entry which is preliminary data.</text>
</comment>
<reference evidence="1 2" key="1">
    <citation type="submission" date="2014-07" db="EMBL/GenBank/DDBJ databases">
        <title>Draft genome sequence of Thalassospira profundimaris R8-17.</title>
        <authorList>
            <person name="Lai Q."/>
            <person name="Shao Z."/>
        </authorList>
    </citation>
    <scope>NUCLEOTIDE SEQUENCE [LARGE SCALE GENOMIC DNA]</scope>
    <source>
        <strain evidence="1 2">R8-17</strain>
    </source>
</reference>
<dbReference type="SUPFAM" id="SSF53756">
    <property type="entry name" value="UDP-Glycosyltransferase/glycogen phosphorylase"/>
    <property type="match status" value="1"/>
</dbReference>
<dbReference type="EMBL" id="JPWB01000001">
    <property type="protein sequence ID" value="RCK25420.1"/>
    <property type="molecule type" value="Genomic_DNA"/>
</dbReference>
<dbReference type="AlphaFoldDB" id="A0A367VMC6"/>
<protein>
    <recommendedName>
        <fullName evidence="3">Capsule polysaccharide biosynthesis protein</fullName>
    </recommendedName>
</protein>
<gene>
    <name evidence="1" type="ORF">TH6_02050</name>
</gene>
<sequence>MPGRESIVFVDGSFANPLFWVRYALVRKAMGWDGSNEVLLLADYQQEVQKDSAANLGLQCSYDLLKNADIREVSYWTQSILQQLKSGVPVLNVDLPYDIPARMFYDYLLKKQTAAFVDISHPNIGAHIHDYVGYLVGAKKAFDVYEPEFVLSSHPDTICISFVWQALQRGVRVIVADSDFNTMRLWDVSNSVDVFDYGDRPSREDMDSVDEQRQQYLSKIGEAYLEKRFSGETDDIGAAFAYSERTKKVDRREICQTFGWDGQKPIVGIYASNWFDYPHTYGMSHFRDFHDWIMEVVKQAKAHPEFNWIFKAHPCDAWYGGVTLSDILGEIDLENTGIAHETWSGKSMIESVDGIVTYHGTIGVEASMLGVPVLVADRGWYHDWQFVVSSQSREDFLAKLGTDWWREFDIASATKRAKIFGGVFWGRPLWQKEFLLPDDAHGLENYEKLAVILETQVEALEAEAREIRQWVHSKYPHYHAWKMLNATQYTS</sequence>
<evidence type="ECO:0000313" key="2">
    <source>
        <dbReference type="Proteomes" id="UP000253061"/>
    </source>
</evidence>
<name>A0A367VMC6_9PROT</name>
<proteinExistence type="predicted"/>
<accession>A0A367VMC6</accession>
<dbReference type="Proteomes" id="UP000253061">
    <property type="component" value="Unassembled WGS sequence"/>
</dbReference>
<evidence type="ECO:0000313" key="1">
    <source>
        <dbReference type="EMBL" id="RCK25420.1"/>
    </source>
</evidence>
<evidence type="ECO:0008006" key="3">
    <source>
        <dbReference type="Google" id="ProtNLM"/>
    </source>
</evidence>
<organism evidence="1 2">
    <name type="scientific">Thalassospira profundimaris</name>
    <dbReference type="NCBI Taxonomy" id="502049"/>
    <lineage>
        <taxon>Bacteria</taxon>
        <taxon>Pseudomonadati</taxon>
        <taxon>Pseudomonadota</taxon>
        <taxon>Alphaproteobacteria</taxon>
        <taxon>Rhodospirillales</taxon>
        <taxon>Thalassospiraceae</taxon>
        <taxon>Thalassospira</taxon>
    </lineage>
</organism>